<evidence type="ECO:0000313" key="4">
    <source>
        <dbReference type="EMBL" id="MFB9134650.1"/>
    </source>
</evidence>
<proteinExistence type="predicted"/>
<protein>
    <submittedName>
        <fullName evidence="4">Prolyl oligopeptidase family serine peptidase</fullName>
    </submittedName>
</protein>
<dbReference type="PANTHER" id="PTHR43037">
    <property type="entry name" value="UNNAMED PRODUCT-RELATED"/>
    <property type="match status" value="1"/>
</dbReference>
<keyword evidence="5" id="KW-1185">Reference proteome</keyword>
<evidence type="ECO:0000256" key="1">
    <source>
        <dbReference type="ARBA" id="ARBA00022729"/>
    </source>
</evidence>
<dbReference type="InterPro" id="IPR029058">
    <property type="entry name" value="AB_hydrolase_fold"/>
</dbReference>
<dbReference type="PANTHER" id="PTHR43037:SF1">
    <property type="entry name" value="BLL1128 PROTEIN"/>
    <property type="match status" value="1"/>
</dbReference>
<evidence type="ECO:0000256" key="2">
    <source>
        <dbReference type="SAM" id="SignalP"/>
    </source>
</evidence>
<dbReference type="Gene3D" id="3.40.50.1820">
    <property type="entry name" value="alpha/beta hydrolase"/>
    <property type="match status" value="1"/>
</dbReference>
<comment type="caution">
    <text evidence="4">The sequence shown here is derived from an EMBL/GenBank/DDBJ whole genome shotgun (WGS) entry which is preliminary data.</text>
</comment>
<feature type="domain" description="Peptidase S9 prolyl oligopeptidase catalytic" evidence="3">
    <location>
        <begin position="127"/>
        <end position="182"/>
    </location>
</feature>
<accession>A0ABV5HKZ6</accession>
<gene>
    <name evidence="4" type="ORF">ACFFUV_06630</name>
</gene>
<reference evidence="4 5" key="1">
    <citation type="submission" date="2024-09" db="EMBL/GenBank/DDBJ databases">
        <authorList>
            <person name="Sun Q."/>
            <person name="Mori K."/>
        </authorList>
    </citation>
    <scope>NUCLEOTIDE SEQUENCE [LARGE SCALE GENOMIC DNA]</scope>
    <source>
        <strain evidence="4 5">CECT 8064</strain>
    </source>
</reference>
<dbReference type="RefSeq" id="WP_390190639.1">
    <property type="nucleotide sequence ID" value="NZ_JBHMEP010000001.1"/>
</dbReference>
<evidence type="ECO:0000259" key="3">
    <source>
        <dbReference type="Pfam" id="PF00326"/>
    </source>
</evidence>
<dbReference type="InterPro" id="IPR050955">
    <property type="entry name" value="Plant_Biomass_Hydrol_Est"/>
</dbReference>
<dbReference type="EMBL" id="JBHMEP010000001">
    <property type="protein sequence ID" value="MFB9134650.1"/>
    <property type="molecule type" value="Genomic_DNA"/>
</dbReference>
<dbReference type="InterPro" id="IPR001375">
    <property type="entry name" value="Peptidase_S9_cat"/>
</dbReference>
<evidence type="ECO:0000313" key="5">
    <source>
        <dbReference type="Proteomes" id="UP001589645"/>
    </source>
</evidence>
<feature type="signal peptide" evidence="2">
    <location>
        <begin position="1"/>
        <end position="22"/>
    </location>
</feature>
<dbReference type="Proteomes" id="UP001589645">
    <property type="component" value="Unassembled WGS sequence"/>
</dbReference>
<organism evidence="4 5">
    <name type="scientific">Vibrio olivae</name>
    <dbReference type="NCBI Taxonomy" id="1243002"/>
    <lineage>
        <taxon>Bacteria</taxon>
        <taxon>Pseudomonadati</taxon>
        <taxon>Pseudomonadota</taxon>
        <taxon>Gammaproteobacteria</taxon>
        <taxon>Vibrionales</taxon>
        <taxon>Vibrionaceae</taxon>
        <taxon>Vibrio</taxon>
    </lineage>
</organism>
<sequence length="256" mass="28142">MTTFPLLFTSATLVLASPLAIANWTQGHYDDGNFSLPYQLYTPDSKGSLPLIIHLHGSGEAGTDNQAQMYQGTGFGPQYFASSKNQAIQPALVLAPQTPKPMRWASTTLEPYHFPSTPSTPSMTALLHLIDHMLEQNQHIDPKRIYITGLSRGGQGVWNAMMQRPMFFAAALPIAGSADPSQAKIINQIPTWVFAGDSDPVTDVQYSRDMVDAIIRSGGSTALLRYTEIEGGDHDASWETAYANSDVYKWLVRQHK</sequence>
<name>A0ABV5HKZ6_9VIBR</name>
<keyword evidence="1 2" id="KW-0732">Signal</keyword>
<dbReference type="Pfam" id="PF00326">
    <property type="entry name" value="Peptidase_S9"/>
    <property type="match status" value="1"/>
</dbReference>
<feature type="chain" id="PRO_5046437085" evidence="2">
    <location>
        <begin position="23"/>
        <end position="256"/>
    </location>
</feature>
<dbReference type="SUPFAM" id="SSF53474">
    <property type="entry name" value="alpha/beta-Hydrolases"/>
    <property type="match status" value="1"/>
</dbReference>